<gene>
    <name evidence="2" type="primary">LOC107823680</name>
</gene>
<dbReference type="PANTHER" id="PTHR44548:SF1">
    <property type="entry name" value="GST N-TERMINAL DOMAIN-CONTAINING PROTEIN"/>
    <property type="match status" value="1"/>
</dbReference>
<evidence type="ECO:0000313" key="2">
    <source>
        <dbReference type="RefSeq" id="XP_016505861.1"/>
    </source>
</evidence>
<dbReference type="InterPro" id="IPR036249">
    <property type="entry name" value="Thioredoxin-like_sf"/>
</dbReference>
<name>A0A1S4CXL1_TOBAC</name>
<evidence type="ECO:0000256" key="1">
    <source>
        <dbReference type="SAM" id="MobiDB-lite"/>
    </source>
</evidence>
<dbReference type="GO" id="GO:0006749">
    <property type="term" value="P:glutathione metabolic process"/>
    <property type="evidence" value="ECO:0000318"/>
    <property type="project" value="GO_Central"/>
</dbReference>
<feature type="region of interest" description="Disordered" evidence="1">
    <location>
        <begin position="37"/>
        <end position="59"/>
    </location>
</feature>
<dbReference type="STRING" id="4097.A0A1S4CXL1"/>
<protein>
    <submittedName>
        <fullName evidence="2">Glutathione S-transferase U10-like</fullName>
    </submittedName>
</protein>
<dbReference type="Gene3D" id="1.20.1050.10">
    <property type="match status" value="1"/>
</dbReference>
<dbReference type="PaxDb" id="4097-A0A1S4CXL1"/>
<dbReference type="GO" id="GO:0005737">
    <property type="term" value="C:cytoplasm"/>
    <property type="evidence" value="ECO:0000318"/>
    <property type="project" value="GO_Central"/>
</dbReference>
<accession>A0A1S4CXL1</accession>
<dbReference type="AlphaFoldDB" id="A0A1S4CXL1"/>
<dbReference type="Gene3D" id="3.40.30.10">
    <property type="entry name" value="Glutaredoxin"/>
    <property type="match status" value="1"/>
</dbReference>
<feature type="non-terminal residue" evidence="2">
    <location>
        <position position="157"/>
    </location>
</feature>
<dbReference type="KEGG" id="nta:107823680"/>
<organism evidence="2">
    <name type="scientific">Nicotiana tabacum</name>
    <name type="common">Common tobacco</name>
    <dbReference type="NCBI Taxonomy" id="4097"/>
    <lineage>
        <taxon>Eukaryota</taxon>
        <taxon>Viridiplantae</taxon>
        <taxon>Streptophyta</taxon>
        <taxon>Embryophyta</taxon>
        <taxon>Tracheophyta</taxon>
        <taxon>Spermatophyta</taxon>
        <taxon>Magnoliopsida</taxon>
        <taxon>eudicotyledons</taxon>
        <taxon>Gunneridae</taxon>
        <taxon>Pentapetalae</taxon>
        <taxon>asterids</taxon>
        <taxon>lamiids</taxon>
        <taxon>Solanales</taxon>
        <taxon>Solanaceae</taxon>
        <taxon>Nicotianoideae</taxon>
        <taxon>Nicotianeae</taxon>
        <taxon>Nicotiana</taxon>
    </lineage>
</organism>
<dbReference type="SMR" id="A0A1S4CXL1"/>
<dbReference type="OrthoDB" id="1268096at2759"/>
<reference evidence="2" key="1">
    <citation type="submission" date="2025-08" db="UniProtKB">
        <authorList>
            <consortium name="RefSeq"/>
        </authorList>
    </citation>
    <scope>IDENTIFICATION</scope>
</reference>
<proteinExistence type="predicted"/>
<dbReference type="PANTHER" id="PTHR44548">
    <property type="entry name" value="GST N-TERMINAL DOMAIN-CONTAINING PROTEIN"/>
    <property type="match status" value="1"/>
</dbReference>
<dbReference type="RefSeq" id="XP_016505861.1">
    <property type="nucleotide sequence ID" value="XM_016650375.1"/>
</dbReference>
<sequence length="157" mass="18035">MQEANKLILLGNDSIPYSKRVELALKIKGVPFELEQQESIASPTQPSSQKSTRDSQPSRATLESLVIIEYIDQTWKQEPKFLTEDPNERARILFICALQIFSCLTAYPRSWLPRRKRVRKISRAGRRNGNYLHEIHGEDRGVVGCNTICFAFKAQEK</sequence>
<dbReference type="SUPFAM" id="SSF52833">
    <property type="entry name" value="Thioredoxin-like"/>
    <property type="match status" value="1"/>
</dbReference>
<dbReference type="GO" id="GO:0004364">
    <property type="term" value="F:glutathione transferase activity"/>
    <property type="evidence" value="ECO:0000318"/>
    <property type="project" value="GO_Central"/>
</dbReference>